<dbReference type="InterPro" id="IPR050400">
    <property type="entry name" value="Bact_Cytoskel_RodZ"/>
</dbReference>
<keyword evidence="2" id="KW-1133">Transmembrane helix</keyword>
<dbReference type="Pfam" id="PF13413">
    <property type="entry name" value="HTH_25"/>
    <property type="match status" value="1"/>
</dbReference>
<dbReference type="InterPro" id="IPR001387">
    <property type="entry name" value="Cro/C1-type_HTH"/>
</dbReference>
<organism evidence="3 4">
    <name type="scientific">Nocardioides eburneus</name>
    <dbReference type="NCBI Taxonomy" id="3231482"/>
    <lineage>
        <taxon>Bacteria</taxon>
        <taxon>Bacillati</taxon>
        <taxon>Actinomycetota</taxon>
        <taxon>Actinomycetes</taxon>
        <taxon>Propionibacteriales</taxon>
        <taxon>Nocardioidaceae</taxon>
        <taxon>Nocardioides</taxon>
    </lineage>
</organism>
<sequence>MDSGTDPRTESALDRRVEGEIDTVEVRRNTRLATAVAVAALLTAVAFWLRGGAAGLVVGVVMLVIAGFHAWTAYDGRTPLMLLDEQGVRIRFGRAWRGIPWSGVEEVEHLPRPRPWWQSWRDGRLAVLLTDEEEAVAELPSRAQRHARLTQRLYGVPFAVPLGIGTRVLGARGDLTGAVAELAGESVPVVEIDPTLAAAELATEPDTEPDTDAEAAAEPHGPDAEPGESPLVEDETPLPTQPYAVVARAEADAAGPTPDATTQPARQSTVPQVERPVAASPTPSPLREPTVAVRTDLRWQPEEQPALHGANALRLDPSERETDGDAAEATELIAVLPEGVTPIAKPGEPVPPLEFDDLEAESVPDPVIGPELAAARTRLGLSVETLAERTRIRPHVIESIEVDDFGPCGGDFYARGHLRTLARVLGVDVAPLLASYDERYADGPVDPRTVFEAELASGPTSTLRRMRGGPNWSVLVAAVMAVVLVWSVARLVMDGSHHPQSNAISLDSGSAGTRNPYGKTAAPVPVTLTAVGGGAHVVVRDANGQVVFTGDLAFSESRTLKASPPLRVQTSDGSLRVSVAGGPTKALGKTGEPAQKTYTVN</sequence>
<dbReference type="SUPFAM" id="SSF47413">
    <property type="entry name" value="lambda repressor-like DNA-binding domains"/>
    <property type="match status" value="1"/>
</dbReference>
<feature type="compositionally biased region" description="Acidic residues" evidence="1">
    <location>
        <begin position="203"/>
        <end position="215"/>
    </location>
</feature>
<dbReference type="Proteomes" id="UP001556631">
    <property type="component" value="Unassembled WGS sequence"/>
</dbReference>
<feature type="region of interest" description="Disordered" evidence="1">
    <location>
        <begin position="202"/>
        <end position="237"/>
    </location>
</feature>
<feature type="transmembrane region" description="Helical" evidence="2">
    <location>
        <begin position="55"/>
        <end position="74"/>
    </location>
</feature>
<evidence type="ECO:0000256" key="2">
    <source>
        <dbReference type="SAM" id="Phobius"/>
    </source>
</evidence>
<dbReference type="InterPro" id="IPR010982">
    <property type="entry name" value="Lambda_DNA-bd_dom_sf"/>
</dbReference>
<dbReference type="RefSeq" id="WP_367992013.1">
    <property type="nucleotide sequence ID" value="NZ_JBFPJR010000006.1"/>
</dbReference>
<dbReference type="EMBL" id="JBFPJR010000006">
    <property type="protein sequence ID" value="MEX0427026.1"/>
    <property type="molecule type" value="Genomic_DNA"/>
</dbReference>
<evidence type="ECO:0000256" key="1">
    <source>
        <dbReference type="SAM" id="MobiDB-lite"/>
    </source>
</evidence>
<dbReference type="PANTHER" id="PTHR34475:SF1">
    <property type="entry name" value="CYTOSKELETON PROTEIN RODZ"/>
    <property type="match status" value="1"/>
</dbReference>
<evidence type="ECO:0000313" key="4">
    <source>
        <dbReference type="Proteomes" id="UP001556631"/>
    </source>
</evidence>
<dbReference type="PANTHER" id="PTHR34475">
    <property type="match status" value="1"/>
</dbReference>
<feature type="region of interest" description="Disordered" evidence="1">
    <location>
        <begin position="580"/>
        <end position="601"/>
    </location>
</feature>
<dbReference type="CDD" id="cd00093">
    <property type="entry name" value="HTH_XRE"/>
    <property type="match status" value="1"/>
</dbReference>
<keyword evidence="2" id="KW-0812">Transmembrane</keyword>
<feature type="compositionally biased region" description="Low complexity" evidence="1">
    <location>
        <begin position="250"/>
        <end position="265"/>
    </location>
</feature>
<name>A0ABV3SVR8_9ACTN</name>
<gene>
    <name evidence="3" type="ORF">AB3X52_05285</name>
</gene>
<accession>A0ABV3SVR8</accession>
<protein>
    <submittedName>
        <fullName evidence="3">Helix-turn-helix domain-containing protein</fullName>
    </submittedName>
</protein>
<keyword evidence="4" id="KW-1185">Reference proteome</keyword>
<feature type="transmembrane region" description="Helical" evidence="2">
    <location>
        <begin position="32"/>
        <end position="49"/>
    </location>
</feature>
<feature type="region of interest" description="Disordered" evidence="1">
    <location>
        <begin position="250"/>
        <end position="289"/>
    </location>
</feature>
<reference evidence="3 4" key="1">
    <citation type="submission" date="2024-07" db="EMBL/GenBank/DDBJ databases">
        <authorList>
            <person name="Lee S."/>
            <person name="Kang M."/>
        </authorList>
    </citation>
    <scope>NUCLEOTIDE SEQUENCE [LARGE SCALE GENOMIC DNA]</scope>
    <source>
        <strain evidence="3 4">DS6</strain>
    </source>
</reference>
<proteinExistence type="predicted"/>
<comment type="caution">
    <text evidence="3">The sequence shown here is derived from an EMBL/GenBank/DDBJ whole genome shotgun (WGS) entry which is preliminary data.</text>
</comment>
<dbReference type="Gene3D" id="1.10.260.40">
    <property type="entry name" value="lambda repressor-like DNA-binding domains"/>
    <property type="match status" value="1"/>
</dbReference>
<evidence type="ECO:0000313" key="3">
    <source>
        <dbReference type="EMBL" id="MEX0427026.1"/>
    </source>
</evidence>
<keyword evidence="2" id="KW-0472">Membrane</keyword>